<feature type="domain" description="DUF1648" evidence="2">
    <location>
        <begin position="33"/>
        <end position="76"/>
    </location>
</feature>
<evidence type="ECO:0000313" key="3">
    <source>
        <dbReference type="EMBL" id="CAG9610509.1"/>
    </source>
</evidence>
<dbReference type="Proteomes" id="UP000789845">
    <property type="component" value="Unassembled WGS sequence"/>
</dbReference>
<evidence type="ECO:0000256" key="1">
    <source>
        <dbReference type="SAM" id="Phobius"/>
    </source>
</evidence>
<keyword evidence="1" id="KW-0472">Membrane</keyword>
<keyword evidence="1" id="KW-0812">Transmembrane</keyword>
<dbReference type="InterPro" id="IPR012867">
    <property type="entry name" value="DUF1648"/>
</dbReference>
<comment type="caution">
    <text evidence="3">The sequence shown here is derived from an EMBL/GenBank/DDBJ whole genome shotgun (WGS) entry which is preliminary data.</text>
</comment>
<feature type="transmembrane region" description="Helical" evidence="1">
    <location>
        <begin position="63"/>
        <end position="83"/>
    </location>
</feature>
<sequence>MRKESNAWKRPDIKLSKTKSEWAWNIIGYSFYLGSVIFLITIWNRLPKDVPAHYNALGEVDRWGSKWELLILPFVGAFIIVLMEALEKYPAVHNYPQRFNESNAEKFYLLSRKLVNQLKNICLIIIAVILYESVSIALGWGHGFGKWILPITILGSGFPIVLEIINQKKIK</sequence>
<dbReference type="AlphaFoldDB" id="A0A9C7GDT6"/>
<feature type="transmembrane region" description="Helical" evidence="1">
    <location>
        <begin position="21"/>
        <end position="43"/>
    </location>
</feature>
<reference evidence="3" key="1">
    <citation type="submission" date="2021-10" db="EMBL/GenBank/DDBJ databases">
        <authorList>
            <person name="Criscuolo A."/>
        </authorList>
    </citation>
    <scope>NUCLEOTIDE SEQUENCE</scope>
    <source>
        <strain evidence="3">CIP111885</strain>
    </source>
</reference>
<protein>
    <recommendedName>
        <fullName evidence="2">DUF1648 domain-containing protein</fullName>
    </recommendedName>
</protein>
<name>A0A9C7GDT6_9BACI</name>
<evidence type="ECO:0000259" key="2">
    <source>
        <dbReference type="Pfam" id="PF07853"/>
    </source>
</evidence>
<proteinExistence type="predicted"/>
<dbReference type="Pfam" id="PF07853">
    <property type="entry name" value="DUF1648"/>
    <property type="match status" value="1"/>
</dbReference>
<evidence type="ECO:0000313" key="4">
    <source>
        <dbReference type="Proteomes" id="UP000789845"/>
    </source>
</evidence>
<gene>
    <name evidence="3" type="ORF">NEOCIP111885_04284</name>
</gene>
<feature type="transmembrane region" description="Helical" evidence="1">
    <location>
        <begin position="121"/>
        <end position="141"/>
    </location>
</feature>
<keyword evidence="4" id="KW-1185">Reference proteome</keyword>
<organism evidence="3 4">
    <name type="scientific">Pseudoneobacillus rhizosphaerae</name>
    <dbReference type="NCBI Taxonomy" id="2880968"/>
    <lineage>
        <taxon>Bacteria</taxon>
        <taxon>Bacillati</taxon>
        <taxon>Bacillota</taxon>
        <taxon>Bacilli</taxon>
        <taxon>Bacillales</taxon>
        <taxon>Bacillaceae</taxon>
        <taxon>Pseudoneobacillus</taxon>
    </lineage>
</organism>
<feature type="transmembrane region" description="Helical" evidence="1">
    <location>
        <begin position="147"/>
        <end position="165"/>
    </location>
</feature>
<keyword evidence="1" id="KW-1133">Transmembrane helix</keyword>
<accession>A0A9C7GDT6</accession>
<dbReference type="EMBL" id="CAKJTG010000039">
    <property type="protein sequence ID" value="CAG9610509.1"/>
    <property type="molecule type" value="Genomic_DNA"/>
</dbReference>